<dbReference type="Proteomes" id="UP001466331">
    <property type="component" value="Unassembled WGS sequence"/>
</dbReference>
<evidence type="ECO:0000256" key="7">
    <source>
        <dbReference type="ARBA" id="ARBA00022842"/>
    </source>
</evidence>
<dbReference type="RefSeq" id="WP_420068471.1">
    <property type="nucleotide sequence ID" value="NZ_JBCHKQ010000001.1"/>
</dbReference>
<evidence type="ECO:0000313" key="11">
    <source>
        <dbReference type="Proteomes" id="UP001466331"/>
    </source>
</evidence>
<evidence type="ECO:0000256" key="2">
    <source>
        <dbReference type="ARBA" id="ARBA00009959"/>
    </source>
</evidence>
<evidence type="ECO:0000256" key="4">
    <source>
        <dbReference type="ARBA" id="ARBA00022723"/>
    </source>
</evidence>
<sequence length="99" mass="11927">MIAKHRWILIYDIKDAKRLRKVAKLSESYGLRVQKSVFELYADRKTIEHIEKSIKHILEDEDSLAIIPLCIKDWEKTVRYGLENKEYYDPKEDDKEIFL</sequence>
<keyword evidence="3 9" id="KW-0540">Nuclease</keyword>
<dbReference type="PANTHER" id="PTHR34405:SF3">
    <property type="entry name" value="CRISPR-ASSOCIATED ENDORIBONUCLEASE CAS2 3"/>
    <property type="match status" value="1"/>
</dbReference>
<proteinExistence type="inferred from homology"/>
<evidence type="ECO:0000256" key="9">
    <source>
        <dbReference type="HAMAP-Rule" id="MF_01471"/>
    </source>
</evidence>
<dbReference type="Pfam" id="PF09827">
    <property type="entry name" value="CRISPR_Cas2"/>
    <property type="match status" value="1"/>
</dbReference>
<keyword evidence="8 9" id="KW-0051">Antiviral defense</keyword>
<evidence type="ECO:0000256" key="8">
    <source>
        <dbReference type="ARBA" id="ARBA00023118"/>
    </source>
</evidence>
<dbReference type="HAMAP" id="MF_01471">
    <property type="entry name" value="Cas2"/>
    <property type="match status" value="1"/>
</dbReference>
<keyword evidence="4 9" id="KW-0479">Metal-binding</keyword>
<dbReference type="Gene3D" id="3.30.70.240">
    <property type="match status" value="1"/>
</dbReference>
<reference evidence="10 11" key="1">
    <citation type="submission" date="2024-03" db="EMBL/GenBank/DDBJ databases">
        <title>Ignisphaera cupida sp. nov., a hyperthermophilic hydrolytic archaeon from a hot spring of Kamchatka, and proposal of Ignisphaeraceae fam. nov.</title>
        <authorList>
            <person name="Podosokorskaya O.A."/>
            <person name="Elcheninov A.G."/>
            <person name="Maltseva A.I."/>
            <person name="Zayulina K.S."/>
            <person name="Novikov A."/>
            <person name="Merkel A.Y."/>
        </authorList>
    </citation>
    <scope>NUCLEOTIDE SEQUENCE [LARGE SCALE GENOMIC DNA]</scope>
    <source>
        <strain evidence="10 11">38H-sp</strain>
    </source>
</reference>
<organism evidence="10 11">
    <name type="scientific">Rarispira pelagica</name>
    <dbReference type="NCBI Taxonomy" id="3141764"/>
    <lineage>
        <taxon>Bacteria</taxon>
        <taxon>Pseudomonadati</taxon>
        <taxon>Spirochaetota</taxon>
        <taxon>Spirochaetia</taxon>
        <taxon>Winmispirales</taxon>
        <taxon>Winmispiraceae</taxon>
        <taxon>Rarispira</taxon>
    </lineage>
</organism>
<dbReference type="EC" id="3.1.-.-" evidence="9"/>
<protein>
    <recommendedName>
        <fullName evidence="9">CRISPR-associated endoribonuclease Cas2</fullName>
        <ecNumber evidence="9">3.1.-.-</ecNumber>
    </recommendedName>
</protein>
<comment type="caution">
    <text evidence="10">The sequence shown here is derived from an EMBL/GenBank/DDBJ whole genome shotgun (WGS) entry which is preliminary data.</text>
</comment>
<dbReference type="CDD" id="cd09725">
    <property type="entry name" value="Cas2_I_II_III"/>
    <property type="match status" value="1"/>
</dbReference>
<gene>
    <name evidence="9 10" type="primary">cas2</name>
    <name evidence="10" type="ORF">WKV44_00500</name>
</gene>
<evidence type="ECO:0000256" key="5">
    <source>
        <dbReference type="ARBA" id="ARBA00022759"/>
    </source>
</evidence>
<evidence type="ECO:0000313" key="10">
    <source>
        <dbReference type="EMBL" id="MEM5947017.1"/>
    </source>
</evidence>
<comment type="function">
    <text evidence="9">CRISPR (clustered regularly interspaced short palindromic repeat), is an adaptive immune system that provides protection against mobile genetic elements (viruses, transposable elements and conjugative plasmids). CRISPR clusters contain sequences complementary to antecedent mobile elements and target invading nucleic acids. CRISPR clusters are transcribed and processed into CRISPR RNA (crRNA). Functions as a ssRNA-specific endoribonuclease. Involved in the integration of spacer DNA into the CRISPR cassette.</text>
</comment>
<keyword evidence="5 9" id="KW-0255">Endonuclease</keyword>
<evidence type="ECO:0000256" key="6">
    <source>
        <dbReference type="ARBA" id="ARBA00022801"/>
    </source>
</evidence>
<dbReference type="GO" id="GO:0004519">
    <property type="term" value="F:endonuclease activity"/>
    <property type="evidence" value="ECO:0007669"/>
    <property type="project" value="UniProtKB-KW"/>
</dbReference>
<comment type="subunit">
    <text evidence="9">Homodimer, forms a heterotetramer with a Cas1 homodimer.</text>
</comment>
<keyword evidence="11" id="KW-1185">Reference proteome</keyword>
<keyword evidence="6 9" id="KW-0378">Hydrolase</keyword>
<evidence type="ECO:0000256" key="1">
    <source>
        <dbReference type="ARBA" id="ARBA00001946"/>
    </source>
</evidence>
<dbReference type="NCBIfam" id="TIGR01573">
    <property type="entry name" value="cas2"/>
    <property type="match status" value="1"/>
</dbReference>
<comment type="cofactor">
    <cofactor evidence="1 9">
        <name>Mg(2+)</name>
        <dbReference type="ChEBI" id="CHEBI:18420"/>
    </cofactor>
</comment>
<accession>A0ABU9U8N0</accession>
<evidence type="ECO:0000256" key="3">
    <source>
        <dbReference type="ARBA" id="ARBA00022722"/>
    </source>
</evidence>
<name>A0ABU9U8N0_9SPIR</name>
<dbReference type="SUPFAM" id="SSF143430">
    <property type="entry name" value="TTP0101/SSO1404-like"/>
    <property type="match status" value="1"/>
</dbReference>
<keyword evidence="7 9" id="KW-0460">Magnesium</keyword>
<feature type="binding site" evidence="9">
    <location>
        <position position="12"/>
    </location>
    <ligand>
        <name>Mg(2+)</name>
        <dbReference type="ChEBI" id="CHEBI:18420"/>
        <note>catalytic</note>
    </ligand>
</feature>
<dbReference type="EMBL" id="JBCHKQ010000001">
    <property type="protein sequence ID" value="MEM5947017.1"/>
    <property type="molecule type" value="Genomic_DNA"/>
</dbReference>
<comment type="similarity">
    <text evidence="2 9">Belongs to the CRISPR-associated endoribonuclease Cas2 protein family.</text>
</comment>
<dbReference type="PANTHER" id="PTHR34405">
    <property type="entry name" value="CRISPR-ASSOCIATED ENDORIBONUCLEASE CAS2"/>
    <property type="match status" value="1"/>
</dbReference>
<dbReference type="InterPro" id="IPR021127">
    <property type="entry name" value="CRISPR_associated_Cas2"/>
</dbReference>
<dbReference type="InterPro" id="IPR019199">
    <property type="entry name" value="Virulence_VapD/CRISPR_Cas2"/>
</dbReference>